<dbReference type="InterPro" id="IPR016024">
    <property type="entry name" value="ARM-type_fold"/>
</dbReference>
<evidence type="ECO:0000313" key="3">
    <source>
        <dbReference type="Proteomes" id="UP001488838"/>
    </source>
</evidence>
<dbReference type="GO" id="GO:0071013">
    <property type="term" value="C:catalytic step 2 spliceosome"/>
    <property type="evidence" value="ECO:0007669"/>
    <property type="project" value="TreeGrafter"/>
</dbReference>
<feature type="region of interest" description="Disordered" evidence="1">
    <location>
        <begin position="297"/>
        <end position="329"/>
    </location>
</feature>
<protein>
    <submittedName>
        <fullName evidence="2">Uncharacterized protein</fullName>
    </submittedName>
</protein>
<dbReference type="Proteomes" id="UP001488838">
    <property type="component" value="Unassembled WGS sequence"/>
</dbReference>
<dbReference type="PANTHER" id="PTHR18034:SF3">
    <property type="entry name" value="PRE-MRNA-SPLICING FACTOR CWC22 HOMOLOG"/>
    <property type="match status" value="1"/>
</dbReference>
<name>A0AAW0HN23_MYOGA</name>
<dbReference type="InterPro" id="IPR050781">
    <property type="entry name" value="CWC22_splicing_factor"/>
</dbReference>
<keyword evidence="3" id="KW-1185">Reference proteome</keyword>
<organism evidence="2 3">
    <name type="scientific">Myodes glareolus</name>
    <name type="common">Bank vole</name>
    <name type="synonym">Clethrionomys glareolus</name>
    <dbReference type="NCBI Taxonomy" id="447135"/>
    <lineage>
        <taxon>Eukaryota</taxon>
        <taxon>Metazoa</taxon>
        <taxon>Chordata</taxon>
        <taxon>Craniata</taxon>
        <taxon>Vertebrata</taxon>
        <taxon>Euteleostomi</taxon>
        <taxon>Mammalia</taxon>
        <taxon>Eutheria</taxon>
        <taxon>Euarchontoglires</taxon>
        <taxon>Glires</taxon>
        <taxon>Rodentia</taxon>
        <taxon>Myomorpha</taxon>
        <taxon>Muroidea</taxon>
        <taxon>Cricetidae</taxon>
        <taxon>Arvicolinae</taxon>
        <taxon>Myodes</taxon>
    </lineage>
</organism>
<proteinExistence type="predicted"/>
<reference evidence="2 3" key="1">
    <citation type="journal article" date="2023" name="bioRxiv">
        <title>Conserved and derived expression patterns and positive selection on dental genes reveal complex evolutionary context of ever-growing rodent molars.</title>
        <authorList>
            <person name="Calamari Z.T."/>
            <person name="Song A."/>
            <person name="Cohen E."/>
            <person name="Akter M."/>
            <person name="Roy R.D."/>
            <person name="Hallikas O."/>
            <person name="Christensen M.M."/>
            <person name="Li P."/>
            <person name="Marangoni P."/>
            <person name="Jernvall J."/>
            <person name="Klein O.D."/>
        </authorList>
    </citation>
    <scope>NUCLEOTIDE SEQUENCE [LARGE SCALE GENOMIC DNA]</scope>
    <source>
        <strain evidence="2">V071</strain>
    </source>
</reference>
<evidence type="ECO:0000256" key="1">
    <source>
        <dbReference type="SAM" id="MobiDB-lite"/>
    </source>
</evidence>
<gene>
    <name evidence="2" type="ORF">U0070_009692</name>
</gene>
<dbReference type="GO" id="GO:0000398">
    <property type="term" value="P:mRNA splicing, via spliceosome"/>
    <property type="evidence" value="ECO:0007669"/>
    <property type="project" value="TreeGrafter"/>
</dbReference>
<dbReference type="Gene3D" id="1.25.40.180">
    <property type="match status" value="1"/>
</dbReference>
<dbReference type="GO" id="GO:0003723">
    <property type="term" value="F:RNA binding"/>
    <property type="evidence" value="ECO:0007669"/>
    <property type="project" value="TreeGrafter"/>
</dbReference>
<feature type="region of interest" description="Disordered" evidence="1">
    <location>
        <begin position="1"/>
        <end position="68"/>
    </location>
</feature>
<accession>A0AAW0HN23</accession>
<evidence type="ECO:0000313" key="2">
    <source>
        <dbReference type="EMBL" id="KAK7803786.1"/>
    </source>
</evidence>
<sequence length="478" mass="55448">MGRESHSSHRRNSSPEDREYSGYSQADRRGYFYDVSMESQSRDPEKRRKKDADWKRSQKLPSPGKRSPEWAIAQSSTYLLRRQRRTSRIHCSLQIADKNSLSYQTMNWKPLKKSIYGLSKKVSISNISIIIIQDLLQESLVRGRVLLSRSVLQVQSASPVFTHIHATLVARLFLNFRKGYQRNDKQLYLTASKFVVLLTNQNVVHEILCLEMLTLLRDQQMTTLRAQNTIIVVFAIRKDRFKDHPVREGLDLVEEDDQATRVLPLEDYRDPEDVLNVFKMDPNFMENEEKYKAIKKETLDEGDSDSITDHKAGSSEDEDEEEEGGGHKVSIHDKTEINLVLFHHQEHPLLRNTPLRNVAEVFAHLFYTDSLPWSVCECVKLSEETTTSSSRIFVTVFFQKLGEYMGLPELSVRLKDEAPQTLRQPMEYLVCHQLLHFHWSQSLMDELQKHLKNRPQKPEAEQKILPPPTPVAFGFLLG</sequence>
<comment type="caution">
    <text evidence="2">The sequence shown here is derived from an EMBL/GenBank/DDBJ whole genome shotgun (WGS) entry which is preliminary data.</text>
</comment>
<feature type="non-terminal residue" evidence="2">
    <location>
        <position position="478"/>
    </location>
</feature>
<dbReference type="SUPFAM" id="SSF48371">
    <property type="entry name" value="ARM repeat"/>
    <property type="match status" value="1"/>
</dbReference>
<feature type="compositionally biased region" description="Basic and acidic residues" evidence="1">
    <location>
        <begin position="40"/>
        <end position="56"/>
    </location>
</feature>
<dbReference type="AlphaFoldDB" id="A0AAW0HN23"/>
<dbReference type="EMBL" id="JBBHLL010000402">
    <property type="protein sequence ID" value="KAK7803786.1"/>
    <property type="molecule type" value="Genomic_DNA"/>
</dbReference>
<feature type="compositionally biased region" description="Basic and acidic residues" evidence="1">
    <location>
        <begin position="1"/>
        <end position="31"/>
    </location>
</feature>
<dbReference type="PANTHER" id="PTHR18034">
    <property type="entry name" value="CELL CYCLE CONTROL PROTEIN CWF22-RELATED"/>
    <property type="match status" value="1"/>
</dbReference>